<proteinExistence type="predicted"/>
<name>A0A0H5C837_CYBJN</name>
<dbReference type="RefSeq" id="XP_020070213.1">
    <property type="nucleotide sequence ID" value="XM_020213700.1"/>
</dbReference>
<evidence type="ECO:0000313" key="4">
    <source>
        <dbReference type="Proteomes" id="UP000038830"/>
    </source>
</evidence>
<accession>A0A1E4S0Z3</accession>
<reference evidence="3 5" key="3">
    <citation type="journal article" date="2016" name="Proc. Natl. Acad. Sci. U.S.A.">
        <title>Comparative genomics of biotechnologically important yeasts.</title>
        <authorList>
            <person name="Riley R."/>
            <person name="Haridas S."/>
            <person name="Wolfe K.H."/>
            <person name="Lopes M.R."/>
            <person name="Hittinger C.T."/>
            <person name="Goeker M."/>
            <person name="Salamov A.A."/>
            <person name="Wisecaver J.H."/>
            <person name="Long T.M."/>
            <person name="Calvey C.H."/>
            <person name="Aerts A.L."/>
            <person name="Barry K.W."/>
            <person name="Choi C."/>
            <person name="Clum A."/>
            <person name="Coughlan A.Y."/>
            <person name="Deshpande S."/>
            <person name="Douglass A.P."/>
            <person name="Hanson S.J."/>
            <person name="Klenk H.-P."/>
            <person name="LaButti K.M."/>
            <person name="Lapidus A."/>
            <person name="Lindquist E.A."/>
            <person name="Lipzen A.M."/>
            <person name="Meier-Kolthoff J.P."/>
            <person name="Ohm R.A."/>
            <person name="Otillar R.P."/>
            <person name="Pangilinan J.L."/>
            <person name="Peng Y."/>
            <person name="Rokas A."/>
            <person name="Rosa C.A."/>
            <person name="Scheuner C."/>
            <person name="Sibirny A.A."/>
            <person name="Slot J.C."/>
            <person name="Stielow J.B."/>
            <person name="Sun H."/>
            <person name="Kurtzman C.P."/>
            <person name="Blackwell M."/>
            <person name="Grigoriev I.V."/>
            <person name="Jeffries T.W."/>
        </authorList>
    </citation>
    <scope>NUCLEOTIDE SEQUENCE [LARGE SCALE GENOMIC DNA]</scope>
    <source>
        <strain evidence="5">ATCC 18201 / CBS 1600 / BCRC 20928 / JCM 3617 / NBRC 0987 / NRRL Y-1542</strain>
        <strain evidence="3">NRRL Y-1542</strain>
    </source>
</reference>
<evidence type="ECO:0000313" key="5">
    <source>
        <dbReference type="Proteomes" id="UP000094389"/>
    </source>
</evidence>
<reference evidence="2" key="1">
    <citation type="submission" date="2014-12" db="EMBL/GenBank/DDBJ databases">
        <authorList>
            <person name="Jaenicke S."/>
        </authorList>
    </citation>
    <scope>NUCLEOTIDE SEQUENCE [LARGE SCALE GENOMIC DNA]</scope>
    <source>
        <strain evidence="2">CBS1600</strain>
    </source>
</reference>
<dbReference type="GeneID" id="30988096"/>
<dbReference type="Proteomes" id="UP000094389">
    <property type="component" value="Unassembled WGS sequence"/>
</dbReference>
<organism evidence="2 4">
    <name type="scientific">Cyberlindnera jadinii (strain ATCC 18201 / CBS 1600 / BCRC 20928 / JCM 3617 / NBRC 0987 / NRRL Y-1542)</name>
    <name type="common">Torula yeast</name>
    <name type="synonym">Candida utilis</name>
    <dbReference type="NCBI Taxonomy" id="983966"/>
    <lineage>
        <taxon>Eukaryota</taxon>
        <taxon>Fungi</taxon>
        <taxon>Dikarya</taxon>
        <taxon>Ascomycota</taxon>
        <taxon>Saccharomycotina</taxon>
        <taxon>Saccharomycetes</taxon>
        <taxon>Phaffomycetales</taxon>
        <taxon>Phaffomycetaceae</taxon>
        <taxon>Cyberlindnera</taxon>
    </lineage>
</organism>
<dbReference type="EMBL" id="CDQK01000006">
    <property type="protein sequence ID" value="CEP24386.1"/>
    <property type="molecule type" value="Genomic_DNA"/>
</dbReference>
<dbReference type="Proteomes" id="UP000038830">
    <property type="component" value="Unassembled WGS sequence"/>
</dbReference>
<keyword evidence="5" id="KW-1185">Reference proteome</keyword>
<dbReference type="EMBL" id="KV453931">
    <property type="protein sequence ID" value="ODV73174.1"/>
    <property type="molecule type" value="Genomic_DNA"/>
</dbReference>
<accession>A0A0H5C837</accession>
<evidence type="ECO:0000256" key="1">
    <source>
        <dbReference type="SAM" id="MobiDB-lite"/>
    </source>
</evidence>
<dbReference type="AlphaFoldDB" id="A0A0H5C837"/>
<feature type="region of interest" description="Disordered" evidence="1">
    <location>
        <begin position="1"/>
        <end position="25"/>
    </location>
</feature>
<reference evidence="4" key="2">
    <citation type="journal article" date="2015" name="J. Biotechnol.">
        <title>The structure of the Cyberlindnera jadinii genome and its relation to Candida utilis analyzed by the occurrence of single nucleotide polymorphisms.</title>
        <authorList>
            <person name="Rupp O."/>
            <person name="Brinkrolf K."/>
            <person name="Buerth C."/>
            <person name="Kunigo M."/>
            <person name="Schneider J."/>
            <person name="Jaenicke S."/>
            <person name="Goesmann A."/>
            <person name="Puehler A."/>
            <person name="Jaeger K.-E."/>
            <person name="Ernst J.F."/>
        </authorList>
    </citation>
    <scope>NUCLEOTIDE SEQUENCE [LARGE SCALE GENOMIC DNA]</scope>
    <source>
        <strain evidence="4">ATCC 18201 / CBS 1600 / BCRC 20928 / JCM 3617 / NBRC 0987 / NRRL Y-1542</strain>
    </source>
</reference>
<protein>
    <submittedName>
        <fullName evidence="2">Uncharacterized protein</fullName>
    </submittedName>
</protein>
<gene>
    <name evidence="2" type="ORF">BN1211_5196</name>
    <name evidence="3" type="ORF">CYBJADRAFT_162569</name>
</gene>
<evidence type="ECO:0000313" key="3">
    <source>
        <dbReference type="EMBL" id="ODV73174.1"/>
    </source>
</evidence>
<sequence length="406" mass="46241">MFTLRRRQLTREGSSSGSHSGESRDTKVHFWHRIFHRQRAKPRLEKASTPEAAPTFKQHKSIGGLIFKSLTRRRRAQQGYLSSVLDVNETLTQRYMRDDYAKLMEDVDAIPFSLKVEEPSTVRSKVSRIISQLSPSKSSSRLELDENDESWNPYTLARESFKQDSSSEMINHDDITGGESEGEDNNYELKFAPETVTENKKVIGIEASSRFGTVRRRVLTLLRGNSVSVQQPQEPDEYSTVIIHEQSPPSISIREIFNPDSSSTEGDSMFSPMDKDEELDTFQEYSGETKTMTIHKETIGSKNSSSCPQQTLTMSTDKTARFSSIKYNFHHRLSPERVEPTASVKLRDSVDMRKQPLSTNPTEELTVVEELRELIIKNNKDHYRIIKSSSATPSYATTTKITHGFT</sequence>
<evidence type="ECO:0000313" key="2">
    <source>
        <dbReference type="EMBL" id="CEP24386.1"/>
    </source>
</evidence>